<feature type="compositionally biased region" description="Basic and acidic residues" evidence="1">
    <location>
        <begin position="63"/>
        <end position="88"/>
    </location>
</feature>
<sequence>MTEAATTHKETLVKDRPASETTQPLLNKKKGTPADDTPTRKQPTRKLKETLVNESSAQAPRKTRSDSKKVQSSVEKDKGVMVQRDHNDQQPTRKPCQTCLAAAKKETNPTRAAQREETAKSHSRSNNKLCPAYKGRQSKQGKEQ</sequence>
<gene>
    <name evidence="2" type="ORF">BCR43DRAFT_561719</name>
</gene>
<accession>A0A1X2HQ46</accession>
<dbReference type="InParanoid" id="A0A1X2HQ46"/>
<proteinExistence type="predicted"/>
<feature type="compositionally biased region" description="Basic and acidic residues" evidence="1">
    <location>
        <begin position="103"/>
        <end position="120"/>
    </location>
</feature>
<feature type="compositionally biased region" description="Basic and acidic residues" evidence="1">
    <location>
        <begin position="1"/>
        <end position="18"/>
    </location>
</feature>
<dbReference type="EMBL" id="MCGN01000002">
    <property type="protein sequence ID" value="ORZ01500.1"/>
    <property type="molecule type" value="Genomic_DNA"/>
</dbReference>
<comment type="caution">
    <text evidence="2">The sequence shown here is derived from an EMBL/GenBank/DDBJ whole genome shotgun (WGS) entry which is preliminary data.</text>
</comment>
<feature type="region of interest" description="Disordered" evidence="1">
    <location>
        <begin position="1"/>
        <end position="144"/>
    </location>
</feature>
<reference evidence="2 3" key="1">
    <citation type="submission" date="2016-07" db="EMBL/GenBank/DDBJ databases">
        <title>Pervasive Adenine N6-methylation of Active Genes in Fungi.</title>
        <authorList>
            <consortium name="DOE Joint Genome Institute"/>
            <person name="Mondo S.J."/>
            <person name="Dannebaum R.O."/>
            <person name="Kuo R.C."/>
            <person name="Labutti K."/>
            <person name="Haridas S."/>
            <person name="Kuo A."/>
            <person name="Salamov A."/>
            <person name="Ahrendt S.R."/>
            <person name="Lipzen A."/>
            <person name="Sullivan W."/>
            <person name="Andreopoulos W.B."/>
            <person name="Clum A."/>
            <person name="Lindquist E."/>
            <person name="Daum C."/>
            <person name="Ramamoorthy G.K."/>
            <person name="Gryganskyi A."/>
            <person name="Culley D."/>
            <person name="Magnuson J.K."/>
            <person name="James T.Y."/>
            <person name="O'Malley M.A."/>
            <person name="Stajich J.E."/>
            <person name="Spatafora J.W."/>
            <person name="Visel A."/>
            <person name="Grigoriev I.V."/>
        </authorList>
    </citation>
    <scope>NUCLEOTIDE SEQUENCE [LARGE SCALE GENOMIC DNA]</scope>
    <source>
        <strain evidence="2 3">NRRL 2496</strain>
    </source>
</reference>
<protein>
    <submittedName>
        <fullName evidence="2">Uncharacterized protein</fullName>
    </submittedName>
</protein>
<organism evidence="2 3">
    <name type="scientific">Syncephalastrum racemosum</name>
    <name type="common">Filamentous fungus</name>
    <dbReference type="NCBI Taxonomy" id="13706"/>
    <lineage>
        <taxon>Eukaryota</taxon>
        <taxon>Fungi</taxon>
        <taxon>Fungi incertae sedis</taxon>
        <taxon>Mucoromycota</taxon>
        <taxon>Mucoromycotina</taxon>
        <taxon>Mucoromycetes</taxon>
        <taxon>Mucorales</taxon>
        <taxon>Syncephalastraceae</taxon>
        <taxon>Syncephalastrum</taxon>
    </lineage>
</organism>
<dbReference type="AlphaFoldDB" id="A0A1X2HQ46"/>
<dbReference type="Proteomes" id="UP000242180">
    <property type="component" value="Unassembled WGS sequence"/>
</dbReference>
<evidence type="ECO:0000313" key="3">
    <source>
        <dbReference type="Proteomes" id="UP000242180"/>
    </source>
</evidence>
<name>A0A1X2HQ46_SYNRA</name>
<evidence type="ECO:0000313" key="2">
    <source>
        <dbReference type="EMBL" id="ORZ01500.1"/>
    </source>
</evidence>
<keyword evidence="3" id="KW-1185">Reference proteome</keyword>
<evidence type="ECO:0000256" key="1">
    <source>
        <dbReference type="SAM" id="MobiDB-lite"/>
    </source>
</evidence>